<evidence type="ECO:0000256" key="4">
    <source>
        <dbReference type="ARBA" id="ARBA00023136"/>
    </source>
</evidence>
<dbReference type="GO" id="GO:0016020">
    <property type="term" value="C:membrane"/>
    <property type="evidence" value="ECO:0007669"/>
    <property type="project" value="UniProtKB-SubCell"/>
</dbReference>
<evidence type="ECO:0000313" key="7">
    <source>
        <dbReference type="EMBL" id="CDW97154.1"/>
    </source>
</evidence>
<proteinExistence type="predicted"/>
<keyword evidence="4 6" id="KW-0472">Membrane</keyword>
<evidence type="ECO:0000313" key="8">
    <source>
        <dbReference type="Proteomes" id="UP000242770"/>
    </source>
</evidence>
<evidence type="ECO:0000256" key="3">
    <source>
        <dbReference type="ARBA" id="ARBA00022989"/>
    </source>
</evidence>
<evidence type="ECO:0000256" key="2">
    <source>
        <dbReference type="ARBA" id="ARBA00022692"/>
    </source>
</evidence>
<keyword evidence="3 6" id="KW-1133">Transmembrane helix</keyword>
<reference evidence="8" key="1">
    <citation type="submission" date="2014-06" db="EMBL/GenBank/DDBJ databases">
        <authorList>
            <person name="Berkman P.J."/>
        </authorList>
    </citation>
    <scope>NUCLEOTIDE SEQUENCE [LARGE SCALE GENOMIC DNA]</scope>
</reference>
<dbReference type="AlphaFoldDB" id="A0A0F7S7A5"/>
<gene>
    <name evidence="7" type="primary">SSCI24550.1</name>
</gene>
<organism evidence="7 8">
    <name type="scientific">Sporisorium scitamineum</name>
    <dbReference type="NCBI Taxonomy" id="49012"/>
    <lineage>
        <taxon>Eukaryota</taxon>
        <taxon>Fungi</taxon>
        <taxon>Dikarya</taxon>
        <taxon>Basidiomycota</taxon>
        <taxon>Ustilaginomycotina</taxon>
        <taxon>Ustilaginomycetes</taxon>
        <taxon>Ustilaginales</taxon>
        <taxon>Ustilaginaceae</taxon>
        <taxon>Sporisorium</taxon>
    </lineage>
</organism>
<dbReference type="Pfam" id="PF04172">
    <property type="entry name" value="LrgB"/>
    <property type="match status" value="1"/>
</dbReference>
<feature type="compositionally biased region" description="Basic and acidic residues" evidence="5">
    <location>
        <begin position="38"/>
        <end position="51"/>
    </location>
</feature>
<dbReference type="Proteomes" id="UP000242770">
    <property type="component" value="Unassembled WGS sequence"/>
</dbReference>
<dbReference type="PANTHER" id="PTHR30249:SF0">
    <property type="entry name" value="PLASTIDAL GLYCOLATE_GLYCERATE TRANSLOCATOR 1, CHLOROPLASTIC"/>
    <property type="match status" value="1"/>
</dbReference>
<sequence length="236" mass="24839">MPTLVPTTPTRSSHDEVHEGKVVLKTMDIKAQPLPELNTEKKPSTSTHDLEGNSEPHLTPQPPVQQEPEMDAIDRLVSVGFVVSSGGYAGGVDAVLDVEFMSTPLAIELSLTIGADESLTVVLVVITGILISIFKDPFFRLFGLNPDQDGPNNDDGEGEEGEKGGKDYLTIGIAMGSTAGAIGASSLISKPRSMAIASLSFVLFGAILLIFAAIPPIVDTLRTLTNAPLEFTPASS</sequence>
<evidence type="ECO:0000256" key="1">
    <source>
        <dbReference type="ARBA" id="ARBA00004141"/>
    </source>
</evidence>
<evidence type="ECO:0000256" key="5">
    <source>
        <dbReference type="SAM" id="MobiDB-lite"/>
    </source>
</evidence>
<comment type="subcellular location">
    <subcellularLocation>
        <location evidence="1">Membrane</location>
        <topology evidence="1">Multi-pass membrane protein</topology>
    </subcellularLocation>
</comment>
<feature type="transmembrane region" description="Helical" evidence="6">
    <location>
        <begin position="168"/>
        <end position="188"/>
    </location>
</feature>
<evidence type="ECO:0000256" key="6">
    <source>
        <dbReference type="SAM" id="Phobius"/>
    </source>
</evidence>
<name>A0A0F7S7A5_9BASI</name>
<accession>A0A0F7S7A5</accession>
<feature type="transmembrane region" description="Helical" evidence="6">
    <location>
        <begin position="195"/>
        <end position="218"/>
    </location>
</feature>
<protein>
    <submittedName>
        <fullName evidence="7">Uncharacterized protein</fullName>
    </submittedName>
</protein>
<keyword evidence="8" id="KW-1185">Reference proteome</keyword>
<keyword evidence="2 6" id="KW-0812">Transmembrane</keyword>
<dbReference type="InterPro" id="IPR007300">
    <property type="entry name" value="CidB/LrgB"/>
</dbReference>
<feature type="region of interest" description="Disordered" evidence="5">
    <location>
        <begin position="28"/>
        <end position="65"/>
    </location>
</feature>
<dbReference type="EMBL" id="CCFA01001278">
    <property type="protein sequence ID" value="CDW97154.1"/>
    <property type="molecule type" value="Genomic_DNA"/>
</dbReference>
<feature type="transmembrane region" description="Helical" evidence="6">
    <location>
        <begin position="118"/>
        <end position="134"/>
    </location>
</feature>
<dbReference type="PANTHER" id="PTHR30249">
    <property type="entry name" value="PUTATIVE SEROTONIN TRANSPORTER"/>
    <property type="match status" value="1"/>
</dbReference>